<evidence type="ECO:0000256" key="1">
    <source>
        <dbReference type="SAM" id="MobiDB-lite"/>
    </source>
</evidence>
<organism evidence="2 3">
    <name type="scientific">Didymosphaeria variabile</name>
    <dbReference type="NCBI Taxonomy" id="1932322"/>
    <lineage>
        <taxon>Eukaryota</taxon>
        <taxon>Fungi</taxon>
        <taxon>Dikarya</taxon>
        <taxon>Ascomycota</taxon>
        <taxon>Pezizomycotina</taxon>
        <taxon>Dothideomycetes</taxon>
        <taxon>Pleosporomycetidae</taxon>
        <taxon>Pleosporales</taxon>
        <taxon>Massarineae</taxon>
        <taxon>Didymosphaeriaceae</taxon>
        <taxon>Didymosphaeria</taxon>
    </lineage>
</organism>
<comment type="caution">
    <text evidence="2">The sequence shown here is derived from an EMBL/GenBank/DDBJ whole genome shotgun (WGS) entry which is preliminary data.</text>
</comment>
<sequence length="116" mass="12938">MAQKLRMYTTFVTKGQLQSTIATNAYLLTSPGRSRAWKAIAALLPLLRVKMVIFGCPTVVLSGRRTHELKMKVQDGARKQSGMKQTTGAVRMGTKRSKGRGRFTVVSHARESKDWN</sequence>
<evidence type="ECO:0000313" key="3">
    <source>
        <dbReference type="Proteomes" id="UP001140513"/>
    </source>
</evidence>
<protein>
    <submittedName>
        <fullName evidence="2">Uncharacterized protein</fullName>
    </submittedName>
</protein>
<name>A0A9W8XJ82_9PLEO</name>
<dbReference type="AlphaFoldDB" id="A0A9W8XJ82"/>
<gene>
    <name evidence="2" type="ORF">N0V89_007491</name>
</gene>
<dbReference type="Proteomes" id="UP001140513">
    <property type="component" value="Unassembled WGS sequence"/>
</dbReference>
<reference evidence="2" key="1">
    <citation type="submission" date="2022-10" db="EMBL/GenBank/DDBJ databases">
        <title>Tapping the CABI collections for fungal endophytes: first genome assemblies for Collariella, Neodidymelliopsis, Ascochyta clinopodiicola, Didymella pomorum, Didymosphaeria variabile, Neocosmospora piperis and Neocucurbitaria cava.</title>
        <authorList>
            <person name="Hill R."/>
        </authorList>
    </citation>
    <scope>NUCLEOTIDE SEQUENCE</scope>
    <source>
        <strain evidence="2">IMI 356815</strain>
    </source>
</reference>
<proteinExistence type="predicted"/>
<dbReference type="EMBL" id="JAPEUX010000005">
    <property type="protein sequence ID" value="KAJ4352144.1"/>
    <property type="molecule type" value="Genomic_DNA"/>
</dbReference>
<dbReference type="GeneID" id="80911021"/>
<keyword evidence="3" id="KW-1185">Reference proteome</keyword>
<dbReference type="RefSeq" id="XP_056070500.1">
    <property type="nucleotide sequence ID" value="XM_056216253.1"/>
</dbReference>
<evidence type="ECO:0000313" key="2">
    <source>
        <dbReference type="EMBL" id="KAJ4352144.1"/>
    </source>
</evidence>
<feature type="region of interest" description="Disordered" evidence="1">
    <location>
        <begin position="73"/>
        <end position="116"/>
    </location>
</feature>
<accession>A0A9W8XJ82</accession>